<dbReference type="Proteomes" id="UP000001292">
    <property type="component" value="Unassembled WGS sequence"/>
</dbReference>
<dbReference type="HOGENOM" id="CLU_1327625_0_0_1"/>
<gene>
    <name evidence="2" type="primary">Dsec\GM22295</name>
    <name evidence="2" type="ORF">Dsec_GM22295</name>
</gene>
<feature type="compositionally biased region" description="Basic and acidic residues" evidence="1">
    <location>
        <begin position="97"/>
        <end position="161"/>
    </location>
</feature>
<feature type="region of interest" description="Disordered" evidence="1">
    <location>
        <begin position="97"/>
        <end position="207"/>
    </location>
</feature>
<dbReference type="AlphaFoldDB" id="B4ILQ0"/>
<dbReference type="EMBL" id="CH480883">
    <property type="protein sequence ID" value="EDW54757.1"/>
    <property type="molecule type" value="Genomic_DNA"/>
</dbReference>
<sequence length="207" mass="24133">MIRPPMRTLSFHSKKLIGSAHSAIQTQKDNIKDSPPRMRQKSRSQMDAKAPIPQNRYSNKMWQEKKSKEKHHSMICITRNTFPSDAKHRQQMEILQREESRQMKQELELQDNQRPRIEAENDPLKETTEQESKTIKEIERKVCEHTEKKADESLSKGEHNDSTTYANVSFHSKKLIGSAHSAIQTQKDNIKDSPPRMRQKSRSQDGC</sequence>
<evidence type="ECO:0000256" key="1">
    <source>
        <dbReference type="SAM" id="MobiDB-lite"/>
    </source>
</evidence>
<accession>B4ILQ0</accession>
<feature type="region of interest" description="Disordered" evidence="1">
    <location>
        <begin position="1"/>
        <end position="72"/>
    </location>
</feature>
<organism evidence="3">
    <name type="scientific">Drosophila sechellia</name>
    <name type="common">Fruit fly</name>
    <dbReference type="NCBI Taxonomy" id="7238"/>
    <lineage>
        <taxon>Eukaryota</taxon>
        <taxon>Metazoa</taxon>
        <taxon>Ecdysozoa</taxon>
        <taxon>Arthropoda</taxon>
        <taxon>Hexapoda</taxon>
        <taxon>Insecta</taxon>
        <taxon>Pterygota</taxon>
        <taxon>Neoptera</taxon>
        <taxon>Endopterygota</taxon>
        <taxon>Diptera</taxon>
        <taxon>Brachycera</taxon>
        <taxon>Muscomorpha</taxon>
        <taxon>Ephydroidea</taxon>
        <taxon>Drosophilidae</taxon>
        <taxon>Drosophila</taxon>
        <taxon>Sophophora</taxon>
    </lineage>
</organism>
<dbReference type="STRING" id="7238.B4ILQ0"/>
<evidence type="ECO:0000313" key="2">
    <source>
        <dbReference type="EMBL" id="EDW54757.1"/>
    </source>
</evidence>
<name>B4ILQ0_DROSE</name>
<keyword evidence="3" id="KW-1185">Reference proteome</keyword>
<evidence type="ECO:0000313" key="3">
    <source>
        <dbReference type="Proteomes" id="UP000001292"/>
    </source>
</evidence>
<protein>
    <submittedName>
        <fullName evidence="2">GM22295</fullName>
    </submittedName>
</protein>
<reference evidence="2 3" key="1">
    <citation type="journal article" date="2007" name="Nature">
        <title>Evolution of genes and genomes on the Drosophila phylogeny.</title>
        <authorList>
            <consortium name="Drosophila 12 Genomes Consortium"/>
            <person name="Clark A.G."/>
            <person name="Eisen M.B."/>
            <person name="Smith D.R."/>
            <person name="Bergman C.M."/>
            <person name="Oliver B."/>
            <person name="Markow T.A."/>
            <person name="Kaufman T.C."/>
            <person name="Kellis M."/>
            <person name="Gelbart W."/>
            <person name="Iyer V.N."/>
            <person name="Pollard D.A."/>
            <person name="Sackton T.B."/>
            <person name="Larracuente A.M."/>
            <person name="Singh N.D."/>
            <person name="Abad J.P."/>
            <person name="Abt D.N."/>
            <person name="Adryan B."/>
            <person name="Aguade M."/>
            <person name="Akashi H."/>
            <person name="Anderson W.W."/>
            <person name="Aquadro C.F."/>
            <person name="Ardell D.H."/>
            <person name="Arguello R."/>
            <person name="Artieri C.G."/>
            <person name="Barbash D.A."/>
            <person name="Barker D."/>
            <person name="Barsanti P."/>
            <person name="Batterham P."/>
            <person name="Batzoglou S."/>
            <person name="Begun D."/>
            <person name="Bhutkar A."/>
            <person name="Blanco E."/>
            <person name="Bosak S.A."/>
            <person name="Bradley R.K."/>
            <person name="Brand A.D."/>
            <person name="Brent M.R."/>
            <person name="Brooks A.N."/>
            <person name="Brown R.H."/>
            <person name="Butlin R.K."/>
            <person name="Caggese C."/>
            <person name="Calvi B.R."/>
            <person name="Bernardo de Carvalho A."/>
            <person name="Caspi A."/>
            <person name="Castrezana S."/>
            <person name="Celniker S.E."/>
            <person name="Chang J.L."/>
            <person name="Chapple C."/>
            <person name="Chatterji S."/>
            <person name="Chinwalla A."/>
            <person name="Civetta A."/>
            <person name="Clifton S.W."/>
            <person name="Comeron J.M."/>
            <person name="Costello J.C."/>
            <person name="Coyne J.A."/>
            <person name="Daub J."/>
            <person name="David R.G."/>
            <person name="Delcher A.L."/>
            <person name="Delehaunty K."/>
            <person name="Do C.B."/>
            <person name="Ebling H."/>
            <person name="Edwards K."/>
            <person name="Eickbush T."/>
            <person name="Evans J.D."/>
            <person name="Filipski A."/>
            <person name="Findeiss S."/>
            <person name="Freyhult E."/>
            <person name="Fulton L."/>
            <person name="Fulton R."/>
            <person name="Garcia A.C."/>
            <person name="Gardiner A."/>
            <person name="Garfield D.A."/>
            <person name="Garvin B.E."/>
            <person name="Gibson G."/>
            <person name="Gilbert D."/>
            <person name="Gnerre S."/>
            <person name="Godfrey J."/>
            <person name="Good R."/>
            <person name="Gotea V."/>
            <person name="Gravely B."/>
            <person name="Greenberg A.J."/>
            <person name="Griffiths-Jones S."/>
            <person name="Gross S."/>
            <person name="Guigo R."/>
            <person name="Gustafson E.A."/>
            <person name="Haerty W."/>
            <person name="Hahn M.W."/>
            <person name="Halligan D.L."/>
            <person name="Halpern A.L."/>
            <person name="Halter G.M."/>
            <person name="Han M.V."/>
            <person name="Heger A."/>
            <person name="Hillier L."/>
            <person name="Hinrichs A.S."/>
            <person name="Holmes I."/>
            <person name="Hoskins R.A."/>
            <person name="Hubisz M.J."/>
            <person name="Hultmark D."/>
            <person name="Huntley M.A."/>
            <person name="Jaffe D.B."/>
            <person name="Jagadeeshan S."/>
            <person name="Jeck W.R."/>
            <person name="Johnson J."/>
            <person name="Jones C.D."/>
            <person name="Jordan W.C."/>
            <person name="Karpen G.H."/>
            <person name="Kataoka E."/>
            <person name="Keightley P.D."/>
            <person name="Kheradpour P."/>
            <person name="Kirkness E.F."/>
            <person name="Koerich L.B."/>
            <person name="Kristiansen K."/>
            <person name="Kudrna D."/>
            <person name="Kulathinal R.J."/>
            <person name="Kumar S."/>
            <person name="Kwok R."/>
            <person name="Lander E."/>
            <person name="Langley C.H."/>
            <person name="Lapoint R."/>
            <person name="Lazzaro B.P."/>
            <person name="Lee S.J."/>
            <person name="Levesque L."/>
            <person name="Li R."/>
            <person name="Lin C.F."/>
            <person name="Lin M.F."/>
            <person name="Lindblad-Toh K."/>
            <person name="Llopart A."/>
            <person name="Long M."/>
            <person name="Low L."/>
            <person name="Lozovsky E."/>
            <person name="Lu J."/>
            <person name="Luo M."/>
            <person name="Machado C.A."/>
            <person name="Makalowski W."/>
            <person name="Marzo M."/>
            <person name="Matsuda M."/>
            <person name="Matzkin L."/>
            <person name="McAllister B."/>
            <person name="McBride C.S."/>
            <person name="McKernan B."/>
            <person name="McKernan K."/>
            <person name="Mendez-Lago M."/>
            <person name="Minx P."/>
            <person name="Mollenhauer M.U."/>
            <person name="Montooth K."/>
            <person name="Mount S.M."/>
            <person name="Mu X."/>
            <person name="Myers E."/>
            <person name="Negre B."/>
            <person name="Newfeld S."/>
            <person name="Nielsen R."/>
            <person name="Noor M.A."/>
            <person name="O'Grady P."/>
            <person name="Pachter L."/>
            <person name="Papaceit M."/>
            <person name="Parisi M.J."/>
            <person name="Parisi M."/>
            <person name="Parts L."/>
            <person name="Pedersen J.S."/>
            <person name="Pesole G."/>
            <person name="Phillippy A.M."/>
            <person name="Ponting C.P."/>
            <person name="Pop M."/>
            <person name="Porcelli D."/>
            <person name="Powell J.R."/>
            <person name="Prohaska S."/>
            <person name="Pruitt K."/>
            <person name="Puig M."/>
            <person name="Quesneville H."/>
            <person name="Ram K.R."/>
            <person name="Rand D."/>
            <person name="Rasmussen M.D."/>
            <person name="Reed L.K."/>
            <person name="Reenan R."/>
            <person name="Reily A."/>
            <person name="Remington K.A."/>
            <person name="Rieger T.T."/>
            <person name="Ritchie M.G."/>
            <person name="Robin C."/>
            <person name="Rogers Y.H."/>
            <person name="Rohde C."/>
            <person name="Rozas J."/>
            <person name="Rubenfield M.J."/>
            <person name="Ruiz A."/>
            <person name="Russo S."/>
            <person name="Salzberg S.L."/>
            <person name="Sanchez-Gracia A."/>
            <person name="Saranga D.J."/>
            <person name="Sato H."/>
            <person name="Schaeffer S.W."/>
            <person name="Schatz M.C."/>
            <person name="Schlenke T."/>
            <person name="Schwartz R."/>
            <person name="Segarra C."/>
            <person name="Singh R.S."/>
            <person name="Sirot L."/>
            <person name="Sirota M."/>
            <person name="Sisneros N.B."/>
            <person name="Smith C.D."/>
            <person name="Smith T.F."/>
            <person name="Spieth J."/>
            <person name="Stage D.E."/>
            <person name="Stark A."/>
            <person name="Stephan W."/>
            <person name="Strausberg R.L."/>
            <person name="Strempel S."/>
            <person name="Sturgill D."/>
            <person name="Sutton G."/>
            <person name="Sutton G.G."/>
            <person name="Tao W."/>
            <person name="Teichmann S."/>
            <person name="Tobari Y.N."/>
            <person name="Tomimura Y."/>
            <person name="Tsolas J.M."/>
            <person name="Valente V.L."/>
            <person name="Venter E."/>
            <person name="Venter J.C."/>
            <person name="Vicario S."/>
            <person name="Vieira F.G."/>
            <person name="Vilella A.J."/>
            <person name="Villasante A."/>
            <person name="Walenz B."/>
            <person name="Wang J."/>
            <person name="Wasserman M."/>
            <person name="Watts T."/>
            <person name="Wilson D."/>
            <person name="Wilson R.K."/>
            <person name="Wing R.A."/>
            <person name="Wolfner M.F."/>
            <person name="Wong A."/>
            <person name="Wong G.K."/>
            <person name="Wu C.I."/>
            <person name="Wu G."/>
            <person name="Yamamoto D."/>
            <person name="Yang H.P."/>
            <person name="Yang S.P."/>
            <person name="Yorke J.A."/>
            <person name="Yoshida K."/>
            <person name="Zdobnov E."/>
            <person name="Zhang P."/>
            <person name="Zhang Y."/>
            <person name="Zimin A.V."/>
            <person name="Baldwin J."/>
            <person name="Abdouelleil A."/>
            <person name="Abdulkadir J."/>
            <person name="Abebe A."/>
            <person name="Abera B."/>
            <person name="Abreu J."/>
            <person name="Acer S.C."/>
            <person name="Aftuck L."/>
            <person name="Alexander A."/>
            <person name="An P."/>
            <person name="Anderson E."/>
            <person name="Anderson S."/>
            <person name="Arachi H."/>
            <person name="Azer M."/>
            <person name="Bachantsang P."/>
            <person name="Barry A."/>
            <person name="Bayul T."/>
            <person name="Berlin A."/>
            <person name="Bessette D."/>
            <person name="Bloom T."/>
            <person name="Blye J."/>
            <person name="Boguslavskiy L."/>
            <person name="Bonnet C."/>
            <person name="Boukhgalter B."/>
            <person name="Bourzgui I."/>
            <person name="Brown A."/>
            <person name="Cahill P."/>
            <person name="Channer S."/>
            <person name="Cheshatsang Y."/>
            <person name="Chuda L."/>
            <person name="Citroen M."/>
            <person name="Collymore A."/>
            <person name="Cooke P."/>
            <person name="Costello M."/>
            <person name="D'Aco K."/>
            <person name="Daza R."/>
            <person name="De Haan G."/>
            <person name="DeGray S."/>
            <person name="DeMaso C."/>
            <person name="Dhargay N."/>
            <person name="Dooley K."/>
            <person name="Dooley E."/>
            <person name="Doricent M."/>
            <person name="Dorje P."/>
            <person name="Dorjee K."/>
            <person name="Dupes A."/>
            <person name="Elong R."/>
            <person name="Falk J."/>
            <person name="Farina A."/>
            <person name="Faro S."/>
            <person name="Ferguson D."/>
            <person name="Fisher S."/>
            <person name="Foley C.D."/>
            <person name="Franke A."/>
            <person name="Friedrich D."/>
            <person name="Gadbois L."/>
            <person name="Gearin G."/>
            <person name="Gearin C.R."/>
            <person name="Giannoukos G."/>
            <person name="Goode T."/>
            <person name="Graham J."/>
            <person name="Grandbois E."/>
            <person name="Grewal S."/>
            <person name="Gyaltsen K."/>
            <person name="Hafez N."/>
            <person name="Hagos B."/>
            <person name="Hall J."/>
            <person name="Henson C."/>
            <person name="Hollinger A."/>
            <person name="Honan T."/>
            <person name="Huard M.D."/>
            <person name="Hughes L."/>
            <person name="Hurhula B."/>
            <person name="Husby M.E."/>
            <person name="Kamat A."/>
            <person name="Kanga B."/>
            <person name="Kashin S."/>
            <person name="Khazanovich D."/>
            <person name="Kisner P."/>
            <person name="Lance K."/>
            <person name="Lara M."/>
            <person name="Lee W."/>
            <person name="Lennon N."/>
            <person name="Letendre F."/>
            <person name="LeVine R."/>
            <person name="Lipovsky A."/>
            <person name="Liu X."/>
            <person name="Liu J."/>
            <person name="Liu S."/>
            <person name="Lokyitsang T."/>
            <person name="Lokyitsang Y."/>
            <person name="Lubonja R."/>
            <person name="Lui A."/>
            <person name="MacDonald P."/>
            <person name="Magnisalis V."/>
            <person name="Maru K."/>
            <person name="Matthews C."/>
            <person name="McCusker W."/>
            <person name="McDonough S."/>
            <person name="Mehta T."/>
            <person name="Meldrim J."/>
            <person name="Meneus L."/>
            <person name="Mihai O."/>
            <person name="Mihalev A."/>
            <person name="Mihova T."/>
            <person name="Mittelman R."/>
            <person name="Mlenga V."/>
            <person name="Montmayeur A."/>
            <person name="Mulrain L."/>
            <person name="Navidi A."/>
            <person name="Naylor J."/>
            <person name="Negash T."/>
            <person name="Nguyen T."/>
            <person name="Nguyen N."/>
            <person name="Nicol R."/>
            <person name="Norbu C."/>
            <person name="Norbu N."/>
            <person name="Novod N."/>
            <person name="O'Neill B."/>
            <person name="Osman S."/>
            <person name="Markiewicz E."/>
            <person name="Oyono O.L."/>
            <person name="Patti C."/>
            <person name="Phunkhang P."/>
            <person name="Pierre F."/>
            <person name="Priest M."/>
            <person name="Raghuraman S."/>
            <person name="Rege F."/>
            <person name="Reyes R."/>
            <person name="Rise C."/>
            <person name="Rogov P."/>
            <person name="Ross K."/>
            <person name="Ryan E."/>
            <person name="Settipalli S."/>
            <person name="Shea T."/>
            <person name="Sherpa N."/>
            <person name="Shi L."/>
            <person name="Shih D."/>
            <person name="Sparrow T."/>
            <person name="Spaulding J."/>
            <person name="Stalker J."/>
            <person name="Stange-Thomann N."/>
            <person name="Stavropoulos S."/>
            <person name="Stone C."/>
            <person name="Strader C."/>
            <person name="Tesfaye S."/>
            <person name="Thomson T."/>
            <person name="Thoulutsang Y."/>
            <person name="Thoulutsang D."/>
            <person name="Topham K."/>
            <person name="Topping I."/>
            <person name="Tsamla T."/>
            <person name="Vassiliev H."/>
            <person name="Vo A."/>
            <person name="Wangchuk T."/>
            <person name="Wangdi T."/>
            <person name="Weiand M."/>
            <person name="Wilkinson J."/>
            <person name="Wilson A."/>
            <person name="Yadav S."/>
            <person name="Young G."/>
            <person name="Yu Q."/>
            <person name="Zembek L."/>
            <person name="Zhong D."/>
            <person name="Zimmer A."/>
            <person name="Zwirko Z."/>
            <person name="Jaffe D.B."/>
            <person name="Alvarez P."/>
            <person name="Brockman W."/>
            <person name="Butler J."/>
            <person name="Chin C."/>
            <person name="Gnerre S."/>
            <person name="Grabherr M."/>
            <person name="Kleber M."/>
            <person name="Mauceli E."/>
            <person name="MacCallum I."/>
        </authorList>
    </citation>
    <scope>NUCLEOTIDE SEQUENCE [LARGE SCALE GENOMIC DNA]</scope>
    <source>
        <strain evidence="3">Rob3c / Tucson 14021-0248.25</strain>
    </source>
</reference>
<proteinExistence type="predicted"/>